<feature type="non-terminal residue" evidence="1">
    <location>
        <position position="1"/>
    </location>
</feature>
<comment type="caution">
    <text evidence="1">The sequence shown here is derived from an EMBL/GenBank/DDBJ whole genome shotgun (WGS) entry which is preliminary data.</text>
</comment>
<dbReference type="AlphaFoldDB" id="A0A9N9I1A6"/>
<evidence type="ECO:0000313" key="2">
    <source>
        <dbReference type="Proteomes" id="UP000789759"/>
    </source>
</evidence>
<gene>
    <name evidence="1" type="ORF">CPELLU_LOCUS12608</name>
</gene>
<reference evidence="1" key="1">
    <citation type="submission" date="2021-06" db="EMBL/GenBank/DDBJ databases">
        <authorList>
            <person name="Kallberg Y."/>
            <person name="Tangrot J."/>
            <person name="Rosling A."/>
        </authorList>
    </citation>
    <scope>NUCLEOTIDE SEQUENCE</scope>
    <source>
        <strain evidence="1">FL966</strain>
    </source>
</reference>
<evidence type="ECO:0000313" key="1">
    <source>
        <dbReference type="EMBL" id="CAG8716141.1"/>
    </source>
</evidence>
<protein>
    <submittedName>
        <fullName evidence="1">4330_t:CDS:1</fullName>
    </submittedName>
</protein>
<dbReference type="Proteomes" id="UP000789759">
    <property type="component" value="Unassembled WGS sequence"/>
</dbReference>
<organism evidence="1 2">
    <name type="scientific">Cetraspora pellucida</name>
    <dbReference type="NCBI Taxonomy" id="1433469"/>
    <lineage>
        <taxon>Eukaryota</taxon>
        <taxon>Fungi</taxon>
        <taxon>Fungi incertae sedis</taxon>
        <taxon>Mucoromycota</taxon>
        <taxon>Glomeromycotina</taxon>
        <taxon>Glomeromycetes</taxon>
        <taxon>Diversisporales</taxon>
        <taxon>Gigasporaceae</taxon>
        <taxon>Cetraspora</taxon>
    </lineage>
</organism>
<proteinExistence type="predicted"/>
<sequence length="58" mass="6750">LINCYDNNINNTSSVFQIISKIINPMKVFVKPRVFTTSSNELTKNSEDKEIRPIFHHL</sequence>
<dbReference type="EMBL" id="CAJVQA010012383">
    <property type="protein sequence ID" value="CAG8716141.1"/>
    <property type="molecule type" value="Genomic_DNA"/>
</dbReference>
<accession>A0A9N9I1A6</accession>
<keyword evidence="2" id="KW-1185">Reference proteome</keyword>
<name>A0A9N9I1A6_9GLOM</name>